<dbReference type="EMBL" id="CP115543">
    <property type="protein sequence ID" value="WNH47224.1"/>
    <property type="molecule type" value="Genomic_DNA"/>
</dbReference>
<reference evidence="2 3" key="1">
    <citation type="submission" date="2022-12" db="EMBL/GenBank/DDBJ databases">
        <title>Two new species, Stenotrophomonas aracearum and Stenotrophomonas oahuensis, isolated from Anthurium (Araceae family) in Hawaii.</title>
        <authorList>
            <person name="Chunag S.C."/>
            <person name="Dobhal S."/>
            <person name="Alvarez A."/>
            <person name="Arif M."/>
        </authorList>
    </citation>
    <scope>NUCLEOTIDE SEQUENCE [LARGE SCALE GENOMIC DNA]</scope>
    <source>
        <strain evidence="2 3">A5588</strain>
    </source>
</reference>
<proteinExistence type="predicted"/>
<keyword evidence="3" id="KW-1185">Reference proteome</keyword>
<feature type="transmembrane region" description="Helical" evidence="1">
    <location>
        <begin position="82"/>
        <end position="102"/>
    </location>
</feature>
<evidence type="ECO:0008006" key="4">
    <source>
        <dbReference type="Google" id="ProtNLM"/>
    </source>
</evidence>
<sequence length="105" mass="12083">MKELIDMMLLLPFGLILMCLPFNVMMLRRIRRDHPALFDAFGEPRTFGPGGSHWGNGTYTRFLLLRTHRGELDAAVLRLRDIQWLLTLTSVASLLLFLLLVLSTR</sequence>
<dbReference type="RefSeq" id="WP_311182001.1">
    <property type="nucleotide sequence ID" value="NZ_CP115543.1"/>
</dbReference>
<keyword evidence="1" id="KW-1133">Transmembrane helix</keyword>
<gene>
    <name evidence="2" type="ORF">PDM28_10925</name>
</gene>
<evidence type="ECO:0000256" key="1">
    <source>
        <dbReference type="SAM" id="Phobius"/>
    </source>
</evidence>
<keyword evidence="1" id="KW-0472">Membrane</keyword>
<feature type="transmembrane region" description="Helical" evidence="1">
    <location>
        <begin position="7"/>
        <end position="27"/>
    </location>
</feature>
<accession>A0ABY9Y8N4</accession>
<organism evidence="2 3">
    <name type="scientific">Stenotrophomonas aracearum</name>
    <dbReference type="NCBI Taxonomy" id="3003272"/>
    <lineage>
        <taxon>Bacteria</taxon>
        <taxon>Pseudomonadati</taxon>
        <taxon>Pseudomonadota</taxon>
        <taxon>Gammaproteobacteria</taxon>
        <taxon>Lysobacterales</taxon>
        <taxon>Lysobacteraceae</taxon>
        <taxon>Stenotrophomonas</taxon>
    </lineage>
</organism>
<keyword evidence="1" id="KW-0812">Transmembrane</keyword>
<evidence type="ECO:0000313" key="3">
    <source>
        <dbReference type="Proteomes" id="UP001305421"/>
    </source>
</evidence>
<name>A0ABY9Y8N4_9GAMM</name>
<evidence type="ECO:0000313" key="2">
    <source>
        <dbReference type="EMBL" id="WNH47224.1"/>
    </source>
</evidence>
<dbReference type="Proteomes" id="UP001305421">
    <property type="component" value="Chromosome"/>
</dbReference>
<protein>
    <recommendedName>
        <fullName evidence="4">Transmembrane protein</fullName>
    </recommendedName>
</protein>